<dbReference type="Gene3D" id="3.20.20.190">
    <property type="entry name" value="Phosphatidylinositol (PI) phosphodiesterase"/>
    <property type="match status" value="2"/>
</dbReference>
<dbReference type="Proteomes" id="UP000558997">
    <property type="component" value="Unassembled WGS sequence"/>
</dbReference>
<proteinExistence type="predicted"/>
<evidence type="ECO:0000259" key="2">
    <source>
        <dbReference type="PROSITE" id="PS51704"/>
    </source>
</evidence>
<feature type="signal peptide" evidence="1">
    <location>
        <begin position="1"/>
        <end position="26"/>
    </location>
</feature>
<organism evidence="3 4">
    <name type="scientific">Kribbella solani</name>
    <dbReference type="NCBI Taxonomy" id="236067"/>
    <lineage>
        <taxon>Bacteria</taxon>
        <taxon>Bacillati</taxon>
        <taxon>Actinomycetota</taxon>
        <taxon>Actinomycetes</taxon>
        <taxon>Propionibacteriales</taxon>
        <taxon>Kribbellaceae</taxon>
        <taxon>Kribbella</taxon>
    </lineage>
</organism>
<evidence type="ECO:0000313" key="3">
    <source>
        <dbReference type="EMBL" id="MBB5977236.1"/>
    </source>
</evidence>
<evidence type="ECO:0000313" key="4">
    <source>
        <dbReference type="Proteomes" id="UP000558997"/>
    </source>
</evidence>
<feature type="domain" description="GP-PDE" evidence="2">
    <location>
        <begin position="31"/>
        <end position="332"/>
    </location>
</feature>
<dbReference type="InterPro" id="IPR039559">
    <property type="entry name" value="AIM6_PI-PLC-like_dom"/>
</dbReference>
<sequence>MRRLPRALLPCALIAGLLLPAAPAAAARGDFDIQGHRGGLGLTVESTIASFSHGLQLGVSTLELDVQITQDGYAVVTHDRKVDGKKCRDTAPYTPNDPEYPYVGKYLNTLSLKQVKQLDCGSLPQANFPGQQPDPGARMPELRDIFALVHRYHAYGVKLNVETKVEAGAPAETAPREQFVQVVASEIRKAKIARQVTIQSFDWGSLMRMRQVMPELPLVALTNYDFLQVGRPGKSPWLGGIDIDDFGGDLVKATKSFGASAISPVHGFPQDGKVTDPAYRPYVTADMVKSAHQAGMKVIPWTVDDPATMQSLIDKGVDGLITDYPDRLRDVVRENGFRLPKAYEAPAVRALSSAHAHNDYEHRRPLQDALDRGFNSVEADVWLVDGELRVAHDLADAKPGRTLESLYLKPLADRVRANHGQVYKHGRDFQLLIDIKSDGPSTYAAVDKALAKYRGISTVFANGRVFKGAVTSVISGNRPLDVLKAQKVRYAGYDGRLSDLQSGMPASLMPLVSDNWTNAFTWQGIGPMPAAEKTKLHDIVVKAHHAGYKVRFWATPDVPGAAREALWRELTTAGVDYLNTDDLHGLEDFLRG</sequence>
<comment type="caution">
    <text evidence="3">The sequence shown here is derived from an EMBL/GenBank/DDBJ whole genome shotgun (WGS) entry which is preliminary data.</text>
</comment>
<reference evidence="3 4" key="1">
    <citation type="submission" date="2020-08" db="EMBL/GenBank/DDBJ databases">
        <title>Sequencing the genomes of 1000 actinobacteria strains.</title>
        <authorList>
            <person name="Klenk H.-P."/>
        </authorList>
    </citation>
    <scope>NUCLEOTIDE SEQUENCE [LARGE SCALE GENOMIC DNA]</scope>
    <source>
        <strain evidence="3 4">DSM 17294</strain>
    </source>
</reference>
<dbReference type="InterPro" id="IPR030395">
    <property type="entry name" value="GP_PDE_dom"/>
</dbReference>
<dbReference type="Pfam" id="PF13653">
    <property type="entry name" value="GDPD_2"/>
    <property type="match status" value="1"/>
</dbReference>
<dbReference type="InterPro" id="IPR017946">
    <property type="entry name" value="PLC-like_Pdiesterase_TIM-brl"/>
</dbReference>
<protein>
    <submittedName>
        <fullName evidence="3">Glycerophosphoryl diester phosphodiesterase</fullName>
        <ecNumber evidence="3">3.1.4.46</ecNumber>
    </submittedName>
</protein>
<dbReference type="RefSeq" id="WP_184831079.1">
    <property type="nucleotide sequence ID" value="NZ_BAAAVN010000005.1"/>
</dbReference>
<dbReference type="EC" id="3.1.4.46" evidence="3"/>
<dbReference type="AlphaFoldDB" id="A0A841DKC8"/>
<dbReference type="Pfam" id="PF03009">
    <property type="entry name" value="GDPD"/>
    <property type="match status" value="1"/>
</dbReference>
<keyword evidence="3" id="KW-0378">Hydrolase</keyword>
<gene>
    <name evidence="3" type="ORF">HDA44_000577</name>
</gene>
<dbReference type="GO" id="GO:0006629">
    <property type="term" value="P:lipid metabolic process"/>
    <property type="evidence" value="ECO:0007669"/>
    <property type="project" value="InterPro"/>
</dbReference>
<dbReference type="SUPFAM" id="SSF51695">
    <property type="entry name" value="PLC-like phosphodiesterases"/>
    <property type="match status" value="2"/>
</dbReference>
<evidence type="ECO:0000256" key="1">
    <source>
        <dbReference type="SAM" id="SignalP"/>
    </source>
</evidence>
<name>A0A841DKC8_9ACTN</name>
<dbReference type="CDD" id="cd08577">
    <property type="entry name" value="PI-PLCc_GDPD_SF_unchar3"/>
    <property type="match status" value="1"/>
</dbReference>
<dbReference type="GO" id="GO:0008889">
    <property type="term" value="F:glycerophosphodiester phosphodiesterase activity"/>
    <property type="evidence" value="ECO:0007669"/>
    <property type="project" value="UniProtKB-EC"/>
</dbReference>
<feature type="chain" id="PRO_5032595481" evidence="1">
    <location>
        <begin position="27"/>
        <end position="592"/>
    </location>
</feature>
<dbReference type="PANTHER" id="PTHR46211:SF14">
    <property type="entry name" value="GLYCEROPHOSPHODIESTER PHOSPHODIESTERASE"/>
    <property type="match status" value="1"/>
</dbReference>
<dbReference type="PANTHER" id="PTHR46211">
    <property type="entry name" value="GLYCEROPHOSPHORYL DIESTER PHOSPHODIESTERASE"/>
    <property type="match status" value="1"/>
</dbReference>
<keyword evidence="4" id="KW-1185">Reference proteome</keyword>
<dbReference type="EMBL" id="JACHNF010000001">
    <property type="protein sequence ID" value="MBB5977236.1"/>
    <property type="molecule type" value="Genomic_DNA"/>
</dbReference>
<keyword evidence="1" id="KW-0732">Signal</keyword>
<accession>A0A841DKC8</accession>
<dbReference type="PROSITE" id="PS51704">
    <property type="entry name" value="GP_PDE"/>
    <property type="match status" value="1"/>
</dbReference>